<dbReference type="PANTHER" id="PTHR43795">
    <property type="entry name" value="BIFUNCTIONAL ASPARTATE AMINOTRANSFERASE AND GLUTAMATE/ASPARTATE-PREPHENATE AMINOTRANSFERASE-RELATED"/>
    <property type="match status" value="1"/>
</dbReference>
<dbReference type="InterPro" id="IPR015421">
    <property type="entry name" value="PyrdxlP-dep_Trfase_major"/>
</dbReference>
<evidence type="ECO:0000259" key="6">
    <source>
        <dbReference type="Pfam" id="PF04863"/>
    </source>
</evidence>
<dbReference type="Pfam" id="PF04863">
    <property type="entry name" value="EGF_alliinase"/>
    <property type="match status" value="1"/>
</dbReference>
<dbReference type="Proteomes" id="UP001237642">
    <property type="component" value="Unassembled WGS sequence"/>
</dbReference>
<accession>A0AAD8NBZ5</accession>
<dbReference type="GO" id="GO:0008483">
    <property type="term" value="F:transaminase activity"/>
    <property type="evidence" value="ECO:0007669"/>
    <property type="project" value="UniProtKB-KW"/>
</dbReference>
<dbReference type="Gene3D" id="3.40.640.10">
    <property type="entry name" value="Type I PLP-dependent aspartate aminotransferase-like (Major domain)"/>
    <property type="match status" value="1"/>
</dbReference>
<dbReference type="SUPFAM" id="SSF53383">
    <property type="entry name" value="PLP-dependent transferases"/>
    <property type="match status" value="1"/>
</dbReference>
<dbReference type="Pfam" id="PF04864">
    <property type="entry name" value="Alliinase_C"/>
    <property type="match status" value="1"/>
</dbReference>
<keyword evidence="3 8" id="KW-0808">Transferase</keyword>
<dbReference type="EMBL" id="JAUIZM010000001">
    <property type="protein sequence ID" value="KAK1404179.1"/>
    <property type="molecule type" value="Genomic_DNA"/>
</dbReference>
<dbReference type="GO" id="GO:0006520">
    <property type="term" value="P:amino acid metabolic process"/>
    <property type="evidence" value="ECO:0007669"/>
    <property type="project" value="TreeGrafter"/>
</dbReference>
<evidence type="ECO:0000256" key="4">
    <source>
        <dbReference type="ARBA" id="ARBA00022898"/>
    </source>
</evidence>
<keyword evidence="3 8" id="KW-0032">Aminotransferase</keyword>
<keyword evidence="4" id="KW-0663">Pyridoxal phosphate</keyword>
<name>A0AAD8NBZ5_9APIA</name>
<keyword evidence="9" id="KW-1185">Reference proteome</keyword>
<evidence type="ECO:0000256" key="5">
    <source>
        <dbReference type="SAM" id="MobiDB-lite"/>
    </source>
</evidence>
<feature type="region of interest" description="Disordered" evidence="5">
    <location>
        <begin position="58"/>
        <end position="183"/>
    </location>
</feature>
<feature type="domain" description="Alliinase EGF-like" evidence="6">
    <location>
        <begin position="197"/>
        <end position="252"/>
    </location>
</feature>
<dbReference type="CDD" id="cd00609">
    <property type="entry name" value="AAT_like"/>
    <property type="match status" value="1"/>
</dbReference>
<dbReference type="Gene3D" id="3.90.1150.10">
    <property type="entry name" value="Aspartate Aminotransferase, domain 1"/>
    <property type="match status" value="1"/>
</dbReference>
<dbReference type="InterPro" id="IPR006947">
    <property type="entry name" value="EGF_alliinase"/>
</dbReference>
<evidence type="ECO:0000256" key="1">
    <source>
        <dbReference type="ARBA" id="ARBA00001933"/>
    </source>
</evidence>
<dbReference type="AlphaFoldDB" id="A0AAD8NBZ5"/>
<feature type="compositionally biased region" description="Low complexity" evidence="5">
    <location>
        <begin position="144"/>
        <end position="180"/>
    </location>
</feature>
<protein>
    <submittedName>
        <fullName evidence="8">Tryptophan aminotransferase-related protein 4</fullName>
    </submittedName>
</protein>
<dbReference type="PANTHER" id="PTHR43795:SF56">
    <property type="entry name" value="TRYPTOPHAN AMINOTRANSFERASE-RELATED PROTEIN 4-LIKE"/>
    <property type="match status" value="1"/>
</dbReference>
<comment type="caution">
    <text evidence="8">The sequence shown here is derived from an EMBL/GenBank/DDBJ whole genome shotgun (WGS) entry which is preliminary data.</text>
</comment>
<sequence>MMGEISEAVNHATSELQQTLISQISSSLDQVTQKLQVRIDRVRENNETLIEEVRRRQEEFHSEMRSTVSSLRHSQSSIQGELGGFGSNNGGNELGGRGSSVGGSGFQGNHRNKEKEKDEGDPSGGSSNHHGGSPSLFSNSGHKSVSWGSKSDSGSTSLSGWSRSTMNNPSSQVSPKSASSIIPTAKPIDSSHLVDEKWSKSAAGEAEAVAAVSCSGHGRAYLDGIIAGDGTPVCECNACFTGLDCSESVPDCVLDADSGNPIYLEPFWMKHAAKTAIVVSGWHRMGYEYEDGSLISKELRSEIFKLHDIVKNVNTTDRYIIFGAGSTQLLGAAVHNLSLKSSQPAKVVASVPYYPVYKSQTELLDSTKYKFTGDASFQNTSDSSTNFIEFVTSPNNPDGQLKKAVIEGSNKIHDLAYYWPHYSPIVAPVDEDIAIFTLSKLTGHAGSRFGWALIRDKDLYERMVKYMDLNTYGVSRETQLRALKLLNHVNKGEGHDLFEFGYGTMKQRWELLSKTLEASKRFSVQHLSSQYCTFLDKHRTPSPAFAWIKCEQEEEEECSKVVLGEAKVIGRAGSLFGAGNDYVRISLTDSQDHFNRLLNHVEKLVSQEKIRSGTRLHFKNTENQTWHANYQGMGLDQDIEGSFDGSSVATVAAT</sequence>
<dbReference type="InterPro" id="IPR015424">
    <property type="entry name" value="PyrdxlP-dep_Trfase"/>
</dbReference>
<dbReference type="InterPro" id="IPR006948">
    <property type="entry name" value="Alliinase_C"/>
</dbReference>
<feature type="compositionally biased region" description="Gly residues" evidence="5">
    <location>
        <begin position="81"/>
        <end position="106"/>
    </location>
</feature>
<dbReference type="InterPro" id="IPR050478">
    <property type="entry name" value="Ethylene_sulfur-biosynth"/>
</dbReference>
<feature type="compositionally biased region" description="Basic and acidic residues" evidence="5">
    <location>
        <begin position="111"/>
        <end position="120"/>
    </location>
</feature>
<reference evidence="8" key="2">
    <citation type="submission" date="2023-05" db="EMBL/GenBank/DDBJ databases">
        <authorList>
            <person name="Schelkunov M.I."/>
        </authorList>
    </citation>
    <scope>NUCLEOTIDE SEQUENCE</scope>
    <source>
        <strain evidence="8">Hsosn_3</strain>
        <tissue evidence="8">Leaf</tissue>
    </source>
</reference>
<dbReference type="GO" id="GO:0016846">
    <property type="term" value="F:carbon-sulfur lyase activity"/>
    <property type="evidence" value="ECO:0007669"/>
    <property type="project" value="InterPro"/>
</dbReference>
<dbReference type="InterPro" id="IPR015422">
    <property type="entry name" value="PyrdxlP-dep_Trfase_small"/>
</dbReference>
<evidence type="ECO:0000256" key="2">
    <source>
        <dbReference type="ARBA" id="ARBA00006312"/>
    </source>
</evidence>
<evidence type="ECO:0000313" key="8">
    <source>
        <dbReference type="EMBL" id="KAK1404179.1"/>
    </source>
</evidence>
<comment type="similarity">
    <text evidence="2">Belongs to the alliinase family.</text>
</comment>
<dbReference type="InterPro" id="IPR037029">
    <property type="entry name" value="Alliinase_N_sf"/>
</dbReference>
<comment type="cofactor">
    <cofactor evidence="1">
        <name>pyridoxal 5'-phosphate</name>
        <dbReference type="ChEBI" id="CHEBI:597326"/>
    </cofactor>
</comment>
<evidence type="ECO:0000313" key="9">
    <source>
        <dbReference type="Proteomes" id="UP001237642"/>
    </source>
</evidence>
<feature type="compositionally biased region" description="Polar residues" evidence="5">
    <location>
        <begin position="65"/>
        <end position="78"/>
    </location>
</feature>
<feature type="compositionally biased region" description="Low complexity" evidence="5">
    <location>
        <begin position="124"/>
        <end position="135"/>
    </location>
</feature>
<feature type="domain" description="Alliinase C-terminal" evidence="7">
    <location>
        <begin position="255"/>
        <end position="605"/>
    </location>
</feature>
<dbReference type="Gene3D" id="2.10.25.30">
    <property type="entry name" value="EGF-like, alliinase"/>
    <property type="match status" value="1"/>
</dbReference>
<proteinExistence type="inferred from homology"/>
<gene>
    <name evidence="8" type="ORF">POM88_003784</name>
</gene>
<reference evidence="8" key="1">
    <citation type="submission" date="2023-02" db="EMBL/GenBank/DDBJ databases">
        <title>Genome of toxic invasive species Heracleum sosnowskyi carries increased number of genes despite the absence of recent whole-genome duplications.</title>
        <authorList>
            <person name="Schelkunov M."/>
            <person name="Shtratnikova V."/>
            <person name="Makarenko M."/>
            <person name="Klepikova A."/>
            <person name="Omelchenko D."/>
            <person name="Novikova G."/>
            <person name="Obukhova E."/>
            <person name="Bogdanov V."/>
            <person name="Penin A."/>
            <person name="Logacheva M."/>
        </authorList>
    </citation>
    <scope>NUCLEOTIDE SEQUENCE</scope>
    <source>
        <strain evidence="8">Hsosn_3</strain>
        <tissue evidence="8">Leaf</tissue>
    </source>
</reference>
<evidence type="ECO:0000259" key="7">
    <source>
        <dbReference type="Pfam" id="PF04864"/>
    </source>
</evidence>
<organism evidence="8 9">
    <name type="scientific">Heracleum sosnowskyi</name>
    <dbReference type="NCBI Taxonomy" id="360622"/>
    <lineage>
        <taxon>Eukaryota</taxon>
        <taxon>Viridiplantae</taxon>
        <taxon>Streptophyta</taxon>
        <taxon>Embryophyta</taxon>
        <taxon>Tracheophyta</taxon>
        <taxon>Spermatophyta</taxon>
        <taxon>Magnoliopsida</taxon>
        <taxon>eudicotyledons</taxon>
        <taxon>Gunneridae</taxon>
        <taxon>Pentapetalae</taxon>
        <taxon>asterids</taxon>
        <taxon>campanulids</taxon>
        <taxon>Apiales</taxon>
        <taxon>Apiaceae</taxon>
        <taxon>Apioideae</taxon>
        <taxon>apioid superclade</taxon>
        <taxon>Tordylieae</taxon>
        <taxon>Tordyliinae</taxon>
        <taxon>Heracleum</taxon>
    </lineage>
</organism>
<evidence type="ECO:0000256" key="3">
    <source>
        <dbReference type="ARBA" id="ARBA00022576"/>
    </source>
</evidence>